<evidence type="ECO:0000313" key="2">
    <source>
        <dbReference type="EMBL" id="CAE6699029.1"/>
    </source>
</evidence>
<keyword evidence="3" id="KW-1185">Reference proteome</keyword>
<sequence>MSSLPQPPSLMQIIAAATRDVPKAPPTAKQDCSDVVHLAFFFDGTGNNRDADAAGQRWSNIARLFDASINAPGKGIYSFYVSGVGTPFNGEASWVDKSEVWLEDTVLGGAFGAGGDRRLIDGEDRMNQALRQALVNNAKKMGGEVKQYAEKNRNASLNDLNKALGAHRLIKVINISVIGFSRGAALSRAFVNLLVGQCKKQGDGSLTLNGFPVRFTFLGVFDTVASFGLPAHNLTLPLEQRDLRIPACVERCVHFVAANELRYSFPVDLIREAGRYKAGWTEKVYPGVHSDIGGGYGPNEQNLDGNYARIPMIDMHLEALKSGVRLLSLAEIKSTLAPIADRFTVKPETQKNYQDYMSAASPPGTSVEADMKCHMKAYYESNGTLSRRKQPVVGQKSFNDSSIKHAMWGTIDVEAPAYAEALKTHRDIVVTNRGTSEERVFFYAFKPEQWRLDAWMAYAPDSVVNFFAHYIHNSKVDFVANAEPFSYFRARGVFEQES</sequence>
<gene>
    <name evidence="2" type="ORF">R69888_00633</name>
</gene>
<dbReference type="InterPro" id="IPR018712">
    <property type="entry name" value="Tle1-like_cat"/>
</dbReference>
<feature type="domain" description="T6SS Phospholipase effector Tle1-like catalytic" evidence="1">
    <location>
        <begin position="39"/>
        <end position="194"/>
    </location>
</feature>
<feature type="domain" description="T6SS Phospholipase effector Tle1-like catalytic" evidence="1">
    <location>
        <begin position="212"/>
        <end position="315"/>
    </location>
</feature>
<dbReference type="PANTHER" id="PTHR33840:SF1">
    <property type="entry name" value="TLE1 PHOSPHOLIPASE DOMAIN-CONTAINING PROTEIN"/>
    <property type="match status" value="1"/>
</dbReference>
<evidence type="ECO:0000313" key="3">
    <source>
        <dbReference type="Proteomes" id="UP000672526"/>
    </source>
</evidence>
<dbReference type="Pfam" id="PF09994">
    <property type="entry name" value="T6SS_Tle1-like_cat"/>
    <property type="match status" value="2"/>
</dbReference>
<organism evidence="2 3">
    <name type="scientific">Paraburkholderia haematera</name>
    <dbReference type="NCBI Taxonomy" id="2793077"/>
    <lineage>
        <taxon>Bacteria</taxon>
        <taxon>Pseudomonadati</taxon>
        <taxon>Pseudomonadota</taxon>
        <taxon>Betaproteobacteria</taxon>
        <taxon>Burkholderiales</taxon>
        <taxon>Burkholderiaceae</taxon>
        <taxon>Paraburkholderia</taxon>
    </lineage>
</organism>
<comment type="caution">
    <text evidence="2">The sequence shown here is derived from an EMBL/GenBank/DDBJ whole genome shotgun (WGS) entry which is preliminary data.</text>
</comment>
<protein>
    <recommendedName>
        <fullName evidence="1">T6SS Phospholipase effector Tle1-like catalytic domain-containing protein</fullName>
    </recommendedName>
</protein>
<dbReference type="Proteomes" id="UP000672526">
    <property type="component" value="Unassembled WGS sequence"/>
</dbReference>
<accession>A0ABN7KL32</accession>
<name>A0ABN7KL32_9BURK</name>
<dbReference type="PANTHER" id="PTHR33840">
    <property type="match status" value="1"/>
</dbReference>
<proteinExistence type="predicted"/>
<dbReference type="RefSeq" id="WP_211609576.1">
    <property type="nucleotide sequence ID" value="NZ_CAJNBK010000001.1"/>
</dbReference>
<dbReference type="EMBL" id="CAJNBK010000001">
    <property type="protein sequence ID" value="CAE6699029.1"/>
    <property type="molecule type" value="Genomic_DNA"/>
</dbReference>
<reference evidence="2 3" key="1">
    <citation type="submission" date="2021-02" db="EMBL/GenBank/DDBJ databases">
        <authorList>
            <person name="Vanwijnsberghe S."/>
        </authorList>
    </citation>
    <scope>NUCLEOTIDE SEQUENCE [LARGE SCALE GENOMIC DNA]</scope>
    <source>
        <strain evidence="2 3">LMG 31837</strain>
    </source>
</reference>
<evidence type="ECO:0000259" key="1">
    <source>
        <dbReference type="Pfam" id="PF09994"/>
    </source>
</evidence>